<accession>A0A6J6VPA6</accession>
<dbReference type="EMBL" id="CAFBLI010000001">
    <property type="protein sequence ID" value="CAB4855106.1"/>
    <property type="molecule type" value="Genomic_DNA"/>
</dbReference>
<feature type="transmembrane region" description="Helical" evidence="2">
    <location>
        <begin position="338"/>
        <end position="355"/>
    </location>
</feature>
<organism evidence="5">
    <name type="scientific">freshwater metagenome</name>
    <dbReference type="NCBI Taxonomy" id="449393"/>
    <lineage>
        <taxon>unclassified sequences</taxon>
        <taxon>metagenomes</taxon>
        <taxon>ecological metagenomes</taxon>
    </lineage>
</organism>
<proteinExistence type="predicted"/>
<evidence type="ECO:0000256" key="2">
    <source>
        <dbReference type="SAM" id="Phobius"/>
    </source>
</evidence>
<evidence type="ECO:0000313" key="4">
    <source>
        <dbReference type="EMBL" id="CAB4675716.1"/>
    </source>
</evidence>
<feature type="transmembrane region" description="Helical" evidence="2">
    <location>
        <begin position="198"/>
        <end position="218"/>
    </location>
</feature>
<keyword evidence="2" id="KW-0812">Transmembrane</keyword>
<reference evidence="5" key="1">
    <citation type="submission" date="2020-05" db="EMBL/GenBank/DDBJ databases">
        <authorList>
            <person name="Chiriac C."/>
            <person name="Salcher M."/>
            <person name="Ghai R."/>
            <person name="Kavagutti S V."/>
        </authorList>
    </citation>
    <scope>NUCLEOTIDE SEQUENCE</scope>
</reference>
<evidence type="ECO:0000256" key="1">
    <source>
        <dbReference type="SAM" id="Coils"/>
    </source>
</evidence>
<dbReference type="AlphaFoldDB" id="A0A6J6VPA6"/>
<protein>
    <submittedName>
        <fullName evidence="5">Unannotated protein</fullName>
    </submittedName>
</protein>
<feature type="transmembrane region" description="Helical" evidence="2">
    <location>
        <begin position="230"/>
        <end position="250"/>
    </location>
</feature>
<keyword evidence="2" id="KW-1133">Transmembrane helix</keyword>
<feature type="transmembrane region" description="Helical" evidence="2">
    <location>
        <begin position="306"/>
        <end position="326"/>
    </location>
</feature>
<feature type="transmembrane region" description="Helical" evidence="2">
    <location>
        <begin position="20"/>
        <end position="40"/>
    </location>
</feature>
<dbReference type="EMBL" id="CAEZUJ010000003">
    <property type="protein sequence ID" value="CAB4590500.1"/>
    <property type="molecule type" value="Genomic_DNA"/>
</dbReference>
<feature type="transmembrane region" description="Helical" evidence="2">
    <location>
        <begin position="130"/>
        <end position="150"/>
    </location>
</feature>
<feature type="coiled-coil region" evidence="1">
    <location>
        <begin position="508"/>
        <end position="536"/>
    </location>
</feature>
<feature type="transmembrane region" description="Helical" evidence="2">
    <location>
        <begin position="375"/>
        <end position="392"/>
    </location>
</feature>
<evidence type="ECO:0000313" key="6">
    <source>
        <dbReference type="EMBL" id="CAB4855106.1"/>
    </source>
</evidence>
<keyword evidence="2" id="KW-0472">Membrane</keyword>
<gene>
    <name evidence="3" type="ORF">UFOPK1811_00133</name>
    <name evidence="4" type="ORF">UFOPK2360_00158</name>
    <name evidence="5" type="ORF">UFOPK2922_00446</name>
    <name evidence="6" type="ORF">UFOPK3306_00021</name>
</gene>
<name>A0A6J6VPA6_9ZZZZ</name>
<feature type="transmembrane region" description="Helical" evidence="2">
    <location>
        <begin position="162"/>
        <end position="178"/>
    </location>
</feature>
<dbReference type="EMBL" id="CAEZXH010000005">
    <property type="protein sequence ID" value="CAB4675716.1"/>
    <property type="molecule type" value="Genomic_DNA"/>
</dbReference>
<evidence type="ECO:0000313" key="5">
    <source>
        <dbReference type="EMBL" id="CAB4772598.1"/>
    </source>
</evidence>
<keyword evidence="1" id="KW-0175">Coiled coil</keyword>
<evidence type="ECO:0000313" key="3">
    <source>
        <dbReference type="EMBL" id="CAB4590500.1"/>
    </source>
</evidence>
<sequence>MLKTRKLFAGSQTEQRFLVFFSYISYLFLLFPTVIWDGIFKRQILVGDPFYTSRMKPTSLNQVDFANIYLPEGSIFNGKTEVLSLGEILLSKIGFYFNIGISDLYIYSSLLIGVGILFFMQKIFREFKMTGIKTLLFSIIFVFIFWGPFLPYSLERPISPQIVLFLWLLFLLYFIRAIDTDLLKNHLIYGFISGISLYFHYPFIFLQIQVSLVFFIIYKIIKKQSIKKNCIALLTSWILAIPYLLWSINANRFDIYKELLLRQALITSHIPAAALTAAISLSSLGMVFLILKYSNTEFGSVIKFKLSFIGIQALSCAVVANSNLISGKAIEFSNHFEVFVKVILIFSCGLFFKYFKFFDQFQIKAKGNFNQKQSFWIFMVLFLMIFSVSYAANKVGSQGLDFENKNLIKWSKNNLLKTDSLLIENSVTSASSSVLLTNKLFMDGNIVWFNFSQKEINKRYYSNSGCSKTNFTEVDYESIYAFRGVAESRKIVRVLGVLEKFNLFPFLQNLLNNELQKEIENKATLAENAINDFEEVKTEGCINFIKSRGVDFIYADNLNNWVTFEKLGVITKFKVIGDTTVYKIN</sequence>
<feature type="transmembrane region" description="Helical" evidence="2">
    <location>
        <begin position="104"/>
        <end position="124"/>
    </location>
</feature>
<feature type="transmembrane region" description="Helical" evidence="2">
    <location>
        <begin position="270"/>
        <end position="294"/>
    </location>
</feature>
<dbReference type="EMBL" id="CAEZZS010000013">
    <property type="protein sequence ID" value="CAB4772598.1"/>
    <property type="molecule type" value="Genomic_DNA"/>
</dbReference>